<evidence type="ECO:0000256" key="1">
    <source>
        <dbReference type="SAM" id="MobiDB-lite"/>
    </source>
</evidence>
<keyword evidence="3" id="KW-1185">Reference proteome</keyword>
<accession>A0A9Q3I7H6</accession>
<feature type="region of interest" description="Disordered" evidence="1">
    <location>
        <begin position="1"/>
        <end position="45"/>
    </location>
</feature>
<evidence type="ECO:0000313" key="2">
    <source>
        <dbReference type="EMBL" id="MBW0532826.1"/>
    </source>
</evidence>
<proteinExistence type="predicted"/>
<comment type="caution">
    <text evidence="2">The sequence shown here is derived from an EMBL/GenBank/DDBJ whole genome shotgun (WGS) entry which is preliminary data.</text>
</comment>
<sequence length="81" mass="9621">MPIEPSPPSRKTRSQARAQAVLTPTPRAPLYSTPEVPQLRTPFGRKSTFQEDMKRGQKIKLFFRSIWRFSRTFKDHFQRSW</sequence>
<gene>
    <name evidence="2" type="ORF">O181_072541</name>
</gene>
<dbReference type="Proteomes" id="UP000765509">
    <property type="component" value="Unassembled WGS sequence"/>
</dbReference>
<dbReference type="EMBL" id="AVOT02038044">
    <property type="protein sequence ID" value="MBW0532826.1"/>
    <property type="molecule type" value="Genomic_DNA"/>
</dbReference>
<dbReference type="AlphaFoldDB" id="A0A9Q3I7H6"/>
<name>A0A9Q3I7H6_9BASI</name>
<reference evidence="2" key="1">
    <citation type="submission" date="2021-03" db="EMBL/GenBank/DDBJ databases">
        <title>Draft genome sequence of rust myrtle Austropuccinia psidii MF-1, a brazilian biotype.</title>
        <authorList>
            <person name="Quecine M.C."/>
            <person name="Pachon D.M.R."/>
            <person name="Bonatelli M.L."/>
            <person name="Correr F.H."/>
            <person name="Franceschini L.M."/>
            <person name="Leite T.F."/>
            <person name="Margarido G.R.A."/>
            <person name="Almeida C.A."/>
            <person name="Ferrarezi J.A."/>
            <person name="Labate C.A."/>
        </authorList>
    </citation>
    <scope>NUCLEOTIDE SEQUENCE</scope>
    <source>
        <strain evidence="2">MF-1</strain>
    </source>
</reference>
<organism evidence="2 3">
    <name type="scientific">Austropuccinia psidii MF-1</name>
    <dbReference type="NCBI Taxonomy" id="1389203"/>
    <lineage>
        <taxon>Eukaryota</taxon>
        <taxon>Fungi</taxon>
        <taxon>Dikarya</taxon>
        <taxon>Basidiomycota</taxon>
        <taxon>Pucciniomycotina</taxon>
        <taxon>Pucciniomycetes</taxon>
        <taxon>Pucciniales</taxon>
        <taxon>Sphaerophragmiaceae</taxon>
        <taxon>Austropuccinia</taxon>
    </lineage>
</organism>
<evidence type="ECO:0000313" key="3">
    <source>
        <dbReference type="Proteomes" id="UP000765509"/>
    </source>
</evidence>
<protein>
    <submittedName>
        <fullName evidence="2">Uncharacterized protein</fullName>
    </submittedName>
</protein>